<proteinExistence type="predicted"/>
<dbReference type="SUPFAM" id="SSF55811">
    <property type="entry name" value="Nudix"/>
    <property type="match status" value="1"/>
</dbReference>
<evidence type="ECO:0000313" key="8">
    <source>
        <dbReference type="EMBL" id="NOK35478.1"/>
    </source>
</evidence>
<keyword evidence="5" id="KW-0460">Magnesium</keyword>
<keyword evidence="9" id="KW-1185">Reference proteome</keyword>
<dbReference type="CDD" id="cd03426">
    <property type="entry name" value="NUDIX_CoAse_Nudt7"/>
    <property type="match status" value="1"/>
</dbReference>
<evidence type="ECO:0000256" key="3">
    <source>
        <dbReference type="ARBA" id="ARBA00022723"/>
    </source>
</evidence>
<name>A0A7Y4KKH1_9BACT</name>
<evidence type="ECO:0000256" key="5">
    <source>
        <dbReference type="ARBA" id="ARBA00022842"/>
    </source>
</evidence>
<dbReference type="RefSeq" id="WP_171436197.1">
    <property type="nucleotide sequence ID" value="NZ_JABFJV010000112.1"/>
</dbReference>
<feature type="domain" description="Nudix hydrolase" evidence="7">
    <location>
        <begin position="25"/>
        <end position="164"/>
    </location>
</feature>
<dbReference type="InterPro" id="IPR000086">
    <property type="entry name" value="NUDIX_hydrolase_dom"/>
</dbReference>
<dbReference type="AlphaFoldDB" id="A0A7Y4KKH1"/>
<keyword evidence="6" id="KW-0464">Manganese</keyword>
<evidence type="ECO:0000256" key="2">
    <source>
        <dbReference type="ARBA" id="ARBA00001946"/>
    </source>
</evidence>
<protein>
    <submittedName>
        <fullName evidence="8">CoA pyrophosphatase</fullName>
    </submittedName>
</protein>
<dbReference type="InterPro" id="IPR015797">
    <property type="entry name" value="NUDIX_hydrolase-like_dom_sf"/>
</dbReference>
<comment type="cofactor">
    <cofactor evidence="1">
        <name>Mn(2+)</name>
        <dbReference type="ChEBI" id="CHEBI:29035"/>
    </cofactor>
</comment>
<evidence type="ECO:0000256" key="1">
    <source>
        <dbReference type="ARBA" id="ARBA00001936"/>
    </source>
</evidence>
<evidence type="ECO:0000256" key="4">
    <source>
        <dbReference type="ARBA" id="ARBA00022801"/>
    </source>
</evidence>
<keyword evidence="4" id="KW-0378">Hydrolase</keyword>
<comment type="caution">
    <text evidence="8">The sequence shown here is derived from an EMBL/GenBank/DDBJ whole genome shotgun (WGS) entry which is preliminary data.</text>
</comment>
<dbReference type="GO" id="GO:0010945">
    <property type="term" value="F:coenzyme A diphosphatase activity"/>
    <property type="evidence" value="ECO:0007669"/>
    <property type="project" value="InterPro"/>
</dbReference>
<dbReference type="Gene3D" id="3.90.79.10">
    <property type="entry name" value="Nucleoside Triphosphate Pyrophosphohydrolase"/>
    <property type="match status" value="1"/>
</dbReference>
<gene>
    <name evidence="8" type="ORF">HMI49_19930</name>
</gene>
<organism evidence="8 9">
    <name type="scientific">Corallococcus exercitus</name>
    <dbReference type="NCBI Taxonomy" id="2316736"/>
    <lineage>
        <taxon>Bacteria</taxon>
        <taxon>Pseudomonadati</taxon>
        <taxon>Myxococcota</taxon>
        <taxon>Myxococcia</taxon>
        <taxon>Myxococcales</taxon>
        <taxon>Cystobacterineae</taxon>
        <taxon>Myxococcaceae</taxon>
        <taxon>Corallococcus</taxon>
    </lineage>
</organism>
<dbReference type="EMBL" id="JABFJV010000112">
    <property type="protein sequence ID" value="NOK35478.1"/>
    <property type="molecule type" value="Genomic_DNA"/>
</dbReference>
<sequence length="194" mass="20952">MPELRRALERELQSKPGRSLEIAGFRRAAVLVCLRSEGGVLRTTLIVRAARAPTHAGDVAFPGGLVEQGDRSLVDTALREAEEEVQLARESVEVLGLLDDTPSGAGFIITPVVGWVRGAPHLQPDGREVSECLEVSIEELSAPDRLTCVGARQIGGRSYPALEYRLERHLIWGATARVVQQLLERFAPAGGLSA</sequence>
<dbReference type="Proteomes" id="UP000563426">
    <property type="component" value="Unassembled WGS sequence"/>
</dbReference>
<evidence type="ECO:0000313" key="9">
    <source>
        <dbReference type="Proteomes" id="UP000563426"/>
    </source>
</evidence>
<dbReference type="InterPro" id="IPR045121">
    <property type="entry name" value="CoAse"/>
</dbReference>
<reference evidence="8 9" key="1">
    <citation type="submission" date="2020-05" db="EMBL/GenBank/DDBJ databases">
        <authorList>
            <person name="Whitworth D."/>
        </authorList>
    </citation>
    <scope>NUCLEOTIDE SEQUENCE [LARGE SCALE GENOMIC DNA]</scope>
    <source>
        <strain evidence="8 9">AB043B</strain>
    </source>
</reference>
<evidence type="ECO:0000256" key="6">
    <source>
        <dbReference type="ARBA" id="ARBA00023211"/>
    </source>
</evidence>
<dbReference type="PANTHER" id="PTHR12992:SF11">
    <property type="entry name" value="MITOCHONDRIAL COENZYME A DIPHOSPHATASE NUDT8"/>
    <property type="match status" value="1"/>
</dbReference>
<dbReference type="PANTHER" id="PTHR12992">
    <property type="entry name" value="NUDIX HYDROLASE"/>
    <property type="match status" value="1"/>
</dbReference>
<accession>A0A7Y4KKH1</accession>
<comment type="cofactor">
    <cofactor evidence="2">
        <name>Mg(2+)</name>
        <dbReference type="ChEBI" id="CHEBI:18420"/>
    </cofactor>
</comment>
<keyword evidence="3" id="KW-0479">Metal-binding</keyword>
<dbReference type="Pfam" id="PF00293">
    <property type="entry name" value="NUDIX"/>
    <property type="match status" value="1"/>
</dbReference>
<evidence type="ECO:0000259" key="7">
    <source>
        <dbReference type="PROSITE" id="PS51462"/>
    </source>
</evidence>
<dbReference type="PROSITE" id="PS51462">
    <property type="entry name" value="NUDIX"/>
    <property type="match status" value="1"/>
</dbReference>
<dbReference type="GO" id="GO:0046872">
    <property type="term" value="F:metal ion binding"/>
    <property type="evidence" value="ECO:0007669"/>
    <property type="project" value="UniProtKB-KW"/>
</dbReference>